<dbReference type="InterPro" id="IPR004839">
    <property type="entry name" value="Aminotransferase_I/II_large"/>
</dbReference>
<dbReference type="SMART" id="SM00345">
    <property type="entry name" value="HTH_GNTR"/>
    <property type="match status" value="1"/>
</dbReference>
<evidence type="ECO:0000256" key="2">
    <source>
        <dbReference type="ARBA" id="ARBA00016004"/>
    </source>
</evidence>
<dbReference type="GO" id="GO:0003700">
    <property type="term" value="F:DNA-binding transcription factor activity"/>
    <property type="evidence" value="ECO:0007669"/>
    <property type="project" value="InterPro"/>
</dbReference>
<organism evidence="9 10">
    <name type="scientific">Methylobacterium phyllostachyos</name>
    <dbReference type="NCBI Taxonomy" id="582672"/>
    <lineage>
        <taxon>Bacteria</taxon>
        <taxon>Pseudomonadati</taxon>
        <taxon>Pseudomonadota</taxon>
        <taxon>Alphaproteobacteria</taxon>
        <taxon>Hyphomicrobiales</taxon>
        <taxon>Methylobacteriaceae</taxon>
        <taxon>Methylobacterium</taxon>
    </lineage>
</organism>
<evidence type="ECO:0000256" key="5">
    <source>
        <dbReference type="ARBA" id="ARBA00023125"/>
    </source>
</evidence>
<dbReference type="PANTHER" id="PTHR46577">
    <property type="entry name" value="HTH-TYPE TRANSCRIPTIONAL REGULATORY PROTEIN GABR"/>
    <property type="match status" value="1"/>
</dbReference>
<dbReference type="SUPFAM" id="SSF53383">
    <property type="entry name" value="PLP-dependent transferases"/>
    <property type="match status" value="1"/>
</dbReference>
<dbReference type="InterPro" id="IPR036390">
    <property type="entry name" value="WH_DNA-bd_sf"/>
</dbReference>
<dbReference type="CDD" id="cd07377">
    <property type="entry name" value="WHTH_GntR"/>
    <property type="match status" value="1"/>
</dbReference>
<evidence type="ECO:0000256" key="1">
    <source>
        <dbReference type="ARBA" id="ARBA00005384"/>
    </source>
</evidence>
<evidence type="ECO:0000256" key="6">
    <source>
        <dbReference type="ARBA" id="ARBA00023163"/>
    </source>
</evidence>
<keyword evidence="3" id="KW-0663">Pyridoxal phosphate</keyword>
<dbReference type="GO" id="GO:0003677">
    <property type="term" value="F:DNA binding"/>
    <property type="evidence" value="ECO:0007669"/>
    <property type="project" value="UniProtKB-KW"/>
</dbReference>
<keyword evidence="6" id="KW-0804">Transcription</keyword>
<reference evidence="10" key="1">
    <citation type="submission" date="2016-10" db="EMBL/GenBank/DDBJ databases">
        <authorList>
            <person name="Varghese N."/>
            <person name="Submissions S."/>
        </authorList>
    </citation>
    <scope>NUCLEOTIDE SEQUENCE [LARGE SCALE GENOMIC DNA]</scope>
    <source>
        <strain evidence="10">BL47</strain>
    </source>
</reference>
<protein>
    <recommendedName>
        <fullName evidence="2">8-amino-7-oxononanoate synthase</fullName>
    </recommendedName>
    <alternativeName>
        <fullName evidence="7">Alpha-oxoamine synthase</fullName>
    </alternativeName>
</protein>
<dbReference type="Gene3D" id="3.40.640.10">
    <property type="entry name" value="Type I PLP-dependent aspartate aminotransferase-like (Major domain)"/>
    <property type="match status" value="1"/>
</dbReference>
<evidence type="ECO:0000259" key="8">
    <source>
        <dbReference type="PROSITE" id="PS50949"/>
    </source>
</evidence>
<sequence>MTVTDHALAWTQLFGDLDRSGLALHLQIRRAIVTAIERGLFTAEARLPSTRQLAALLGVARNTVVNAYQQLIDEGFLVAHERSGIFLAPDLTVSETRGPTHGRTIAWSRRFAVRPAQLRQITKPRDWLDYPYPFLFGQFDPSLFPANDWRESVRAASGVSEINAWAGDLIDEDDADLVEQLRLQVLPRRGIFASADEVMVTIGSQQALSLLIQLLVGRDTPAGVEDPSYPDTRNMLTLATDDLATLAIDRHGVVPDAAFTSRDVAFVTVGHQCPTTAVMPLERRRALLEAARRHDVVLVEDDYEADLALADEIPSLKSLDADGRVIYVGSFSKVLAPGLRVGYVVAPRAVIAELRVLRRLMLRHPPSNNQRATAMFVALGHYRTHLRRTATVLEERAARIAGLLPRLLPAFRWRRDPGATSFWVEGPAGLDARDLSVRARARGVLIEPGDIFYADPEAGRACFRLGFASIRTDRIEAGLTRLAGLVTSAGILASQGMPEQV</sequence>
<evidence type="ECO:0000313" key="9">
    <source>
        <dbReference type="EMBL" id="SDN81774.1"/>
    </source>
</evidence>
<dbReference type="STRING" id="582672.SAMN05216360_111183"/>
<name>A0A1H0EH79_9HYPH</name>
<dbReference type="InterPro" id="IPR051446">
    <property type="entry name" value="HTH_trans_reg/aminotransferase"/>
</dbReference>
<dbReference type="Pfam" id="PF00155">
    <property type="entry name" value="Aminotran_1_2"/>
    <property type="match status" value="1"/>
</dbReference>
<dbReference type="Proteomes" id="UP000198704">
    <property type="component" value="Unassembled WGS sequence"/>
</dbReference>
<comment type="similarity">
    <text evidence="1">In the C-terminal section; belongs to the class-I pyridoxal-phosphate-dependent aminotransferase family.</text>
</comment>
<dbReference type="InterPro" id="IPR015421">
    <property type="entry name" value="PyrdxlP-dep_Trfase_major"/>
</dbReference>
<proteinExistence type="inferred from homology"/>
<dbReference type="OrthoDB" id="9808770at2"/>
<gene>
    <name evidence="9" type="ORF">SAMN05216360_111183</name>
</gene>
<dbReference type="AlphaFoldDB" id="A0A1H0EH79"/>
<dbReference type="RefSeq" id="WP_091718496.1">
    <property type="nucleotide sequence ID" value="NZ_FNHS01000011.1"/>
</dbReference>
<dbReference type="CDD" id="cd00609">
    <property type="entry name" value="AAT_like"/>
    <property type="match status" value="1"/>
</dbReference>
<dbReference type="SUPFAM" id="SSF46785">
    <property type="entry name" value="Winged helix' DNA-binding domain"/>
    <property type="match status" value="1"/>
</dbReference>
<dbReference type="InterPro" id="IPR000524">
    <property type="entry name" value="Tscrpt_reg_HTH_GntR"/>
</dbReference>
<evidence type="ECO:0000313" key="10">
    <source>
        <dbReference type="Proteomes" id="UP000198704"/>
    </source>
</evidence>
<dbReference type="PROSITE" id="PS50949">
    <property type="entry name" value="HTH_GNTR"/>
    <property type="match status" value="1"/>
</dbReference>
<keyword evidence="10" id="KW-1185">Reference proteome</keyword>
<feature type="domain" description="HTH gntR-type" evidence="8">
    <location>
        <begin position="22"/>
        <end position="90"/>
    </location>
</feature>
<dbReference type="PANTHER" id="PTHR46577:SF1">
    <property type="entry name" value="HTH-TYPE TRANSCRIPTIONAL REGULATORY PROTEIN GABR"/>
    <property type="match status" value="1"/>
</dbReference>
<keyword evidence="5" id="KW-0238">DNA-binding</keyword>
<dbReference type="Gene3D" id="1.10.10.10">
    <property type="entry name" value="Winged helix-like DNA-binding domain superfamily/Winged helix DNA-binding domain"/>
    <property type="match status" value="1"/>
</dbReference>
<evidence type="ECO:0000256" key="7">
    <source>
        <dbReference type="ARBA" id="ARBA00031658"/>
    </source>
</evidence>
<dbReference type="Pfam" id="PF00392">
    <property type="entry name" value="GntR"/>
    <property type="match status" value="1"/>
</dbReference>
<dbReference type="EMBL" id="FNHS01000011">
    <property type="protein sequence ID" value="SDN81774.1"/>
    <property type="molecule type" value="Genomic_DNA"/>
</dbReference>
<evidence type="ECO:0000256" key="4">
    <source>
        <dbReference type="ARBA" id="ARBA00023015"/>
    </source>
</evidence>
<dbReference type="GO" id="GO:0030170">
    <property type="term" value="F:pyridoxal phosphate binding"/>
    <property type="evidence" value="ECO:0007669"/>
    <property type="project" value="InterPro"/>
</dbReference>
<keyword evidence="4" id="KW-0805">Transcription regulation</keyword>
<evidence type="ECO:0000256" key="3">
    <source>
        <dbReference type="ARBA" id="ARBA00022898"/>
    </source>
</evidence>
<dbReference type="InterPro" id="IPR015424">
    <property type="entry name" value="PyrdxlP-dep_Trfase"/>
</dbReference>
<accession>A0A1H0EH79</accession>
<dbReference type="InterPro" id="IPR036388">
    <property type="entry name" value="WH-like_DNA-bd_sf"/>
</dbReference>
<dbReference type="PRINTS" id="PR00035">
    <property type="entry name" value="HTHGNTR"/>
</dbReference>